<reference evidence="2" key="1">
    <citation type="submission" date="2016-05" db="EMBL/GenBank/DDBJ databases">
        <authorList>
            <person name="Lavstsen T."/>
            <person name="Jespersen J.S."/>
        </authorList>
    </citation>
    <scope>NUCLEOTIDE SEQUENCE</scope>
    <source>
        <tissue evidence="2">Brain</tissue>
    </source>
</reference>
<protein>
    <submittedName>
        <fullName evidence="2">Forkhead box H1</fullName>
    </submittedName>
</protein>
<proteinExistence type="predicted"/>
<accession>A0A1A7XJB4</accession>
<evidence type="ECO:0000313" key="2">
    <source>
        <dbReference type="EMBL" id="SBP18157.1"/>
    </source>
</evidence>
<reference evidence="2" key="2">
    <citation type="submission" date="2016-06" db="EMBL/GenBank/DDBJ databases">
        <title>The genome of a short-lived fish provides insights into sex chromosome evolution and the genetic control of aging.</title>
        <authorList>
            <person name="Reichwald K."/>
            <person name="Felder M."/>
            <person name="Petzold A."/>
            <person name="Koch P."/>
            <person name="Groth M."/>
            <person name="Platzer M."/>
        </authorList>
    </citation>
    <scope>NUCLEOTIDE SEQUENCE</scope>
    <source>
        <tissue evidence="2">Brain</tissue>
    </source>
</reference>
<feature type="chain" id="PRO_5008363226" evidence="1">
    <location>
        <begin position="31"/>
        <end position="83"/>
    </location>
</feature>
<feature type="non-terminal residue" evidence="2">
    <location>
        <position position="83"/>
    </location>
</feature>
<dbReference type="AlphaFoldDB" id="A0A1A7XJB4"/>
<dbReference type="EMBL" id="HADW01016757">
    <property type="protein sequence ID" value="SBP18157.1"/>
    <property type="molecule type" value="Transcribed_RNA"/>
</dbReference>
<keyword evidence="1" id="KW-0732">Signal</keyword>
<feature type="non-terminal residue" evidence="2">
    <location>
        <position position="1"/>
    </location>
</feature>
<organism evidence="2">
    <name type="scientific">Iconisemion striatum</name>
    <dbReference type="NCBI Taxonomy" id="60296"/>
    <lineage>
        <taxon>Eukaryota</taxon>
        <taxon>Metazoa</taxon>
        <taxon>Chordata</taxon>
        <taxon>Craniata</taxon>
        <taxon>Vertebrata</taxon>
        <taxon>Euteleostomi</taxon>
        <taxon>Actinopterygii</taxon>
        <taxon>Neopterygii</taxon>
        <taxon>Teleostei</taxon>
        <taxon>Neoteleostei</taxon>
        <taxon>Acanthomorphata</taxon>
        <taxon>Ovalentaria</taxon>
        <taxon>Atherinomorphae</taxon>
        <taxon>Cyprinodontiformes</taxon>
        <taxon>Nothobranchiidae</taxon>
        <taxon>Iconisemion</taxon>
    </lineage>
</organism>
<feature type="signal peptide" evidence="1">
    <location>
        <begin position="1"/>
        <end position="30"/>
    </location>
</feature>
<evidence type="ECO:0000256" key="1">
    <source>
        <dbReference type="SAM" id="SignalP"/>
    </source>
</evidence>
<name>A0A1A7XJB4_9TELE</name>
<sequence>PPPSLSLCSCPNVLSLLLLLLLSLPHPSWLCISMTKHKPEQSLLAPPVLSHLRNHHHQLDFHRNAQRSLPSSCVARSSSARRP</sequence>
<gene>
    <name evidence="2" type="primary">FOXH1</name>
</gene>